<dbReference type="InterPro" id="IPR024466">
    <property type="entry name" value="CHP02679_N"/>
</dbReference>
<dbReference type="Pfam" id="PF09664">
    <property type="entry name" value="DUF2399"/>
    <property type="match status" value="1"/>
</dbReference>
<dbReference type="Pfam" id="PF11796">
    <property type="entry name" value="DUF3323"/>
    <property type="match status" value="1"/>
</dbReference>
<proteinExistence type="predicted"/>
<name>A0ABP9APB1_9PSEU</name>
<comment type="caution">
    <text evidence="3">The sequence shown here is derived from an EMBL/GenBank/DDBJ whole genome shotgun (WGS) entry which is preliminary data.</text>
</comment>
<sequence length="407" mass="43771">MSVPDALLAPAFAPVWRQVSAALDRRGLADRGRVRLRGELDRSVHRDLIAFLGHRRQIVLREIDLAQLEDLLRRLGTDLFAVLEAAGCAPTGRKEAREAEQARRGERDDALDGLARERLGDRPWVSDWARAMRRHVTNAQEARRAIDVVHRVLEEADLARGRRSRGEIAALVVPGGAHGLDRGNPARTWIRTALAHRAGEPTAADEPSLWEAAGLPGDVVSKPVLTWHLPLLGDGVATGVRAFTAAGAPTALTTLSIRDLVVDVPPGTVILSVENPRLLEAAVQQRLAAPLVCTSGEPTSGALALLEALRDAGAVVRHHGDVDAGGLRITARLYEHGVDPWRMTAADYRAAIAVAAVELPTVDPAGVPPTPWDPDLQHDVQRAGVAVEQERVMDTVLAAHVTEAGRS</sequence>
<keyword evidence="4" id="KW-1185">Reference proteome</keyword>
<dbReference type="InterPro" id="IPR024465">
    <property type="entry name" value="DUF2399"/>
</dbReference>
<evidence type="ECO:0008006" key="5">
    <source>
        <dbReference type="Google" id="ProtNLM"/>
    </source>
</evidence>
<dbReference type="EMBL" id="BAABHO010000010">
    <property type="protein sequence ID" value="GAA4783567.1"/>
    <property type="molecule type" value="Genomic_DNA"/>
</dbReference>
<evidence type="ECO:0000259" key="1">
    <source>
        <dbReference type="Pfam" id="PF09664"/>
    </source>
</evidence>
<feature type="domain" description="DUF2399" evidence="1">
    <location>
        <begin position="251"/>
        <end position="397"/>
    </location>
</feature>
<reference evidence="4" key="1">
    <citation type="journal article" date="2019" name="Int. J. Syst. Evol. Microbiol.">
        <title>The Global Catalogue of Microorganisms (GCM) 10K type strain sequencing project: providing services to taxonomists for standard genome sequencing and annotation.</title>
        <authorList>
            <consortium name="The Broad Institute Genomics Platform"/>
            <consortium name="The Broad Institute Genome Sequencing Center for Infectious Disease"/>
            <person name="Wu L."/>
            <person name="Ma J."/>
        </authorList>
    </citation>
    <scope>NUCLEOTIDE SEQUENCE [LARGE SCALE GENOMIC DNA]</scope>
    <source>
        <strain evidence="4">JCM 17979</strain>
    </source>
</reference>
<accession>A0ABP9APB1</accession>
<dbReference type="RefSeq" id="WP_345412809.1">
    <property type="nucleotide sequence ID" value="NZ_BAABHO010000010.1"/>
</dbReference>
<gene>
    <name evidence="3" type="ORF">GCM10023200_16270</name>
</gene>
<evidence type="ECO:0000313" key="4">
    <source>
        <dbReference type="Proteomes" id="UP001500928"/>
    </source>
</evidence>
<evidence type="ECO:0000313" key="3">
    <source>
        <dbReference type="EMBL" id="GAA4783567.1"/>
    </source>
</evidence>
<feature type="domain" description="Conserved hypothetical protein CHP02679 N terminus" evidence="2">
    <location>
        <begin position="31"/>
        <end position="230"/>
    </location>
</feature>
<organism evidence="3 4">
    <name type="scientific">Actinomycetospora chlora</name>
    <dbReference type="NCBI Taxonomy" id="663608"/>
    <lineage>
        <taxon>Bacteria</taxon>
        <taxon>Bacillati</taxon>
        <taxon>Actinomycetota</taxon>
        <taxon>Actinomycetes</taxon>
        <taxon>Pseudonocardiales</taxon>
        <taxon>Pseudonocardiaceae</taxon>
        <taxon>Actinomycetospora</taxon>
    </lineage>
</organism>
<evidence type="ECO:0000259" key="2">
    <source>
        <dbReference type="Pfam" id="PF11796"/>
    </source>
</evidence>
<dbReference type="Proteomes" id="UP001500928">
    <property type="component" value="Unassembled WGS sequence"/>
</dbReference>
<protein>
    <recommendedName>
        <fullName evidence="5">TIGR02679 family protein</fullName>
    </recommendedName>
</protein>